<protein>
    <submittedName>
        <fullName evidence="2">Uncharacterized protein</fullName>
    </submittedName>
</protein>
<name>A0A5C3MQV4_9AGAM</name>
<dbReference type="AlphaFoldDB" id="A0A5C3MQV4"/>
<organism evidence="2 3">
    <name type="scientific">Heliocybe sulcata</name>
    <dbReference type="NCBI Taxonomy" id="5364"/>
    <lineage>
        <taxon>Eukaryota</taxon>
        <taxon>Fungi</taxon>
        <taxon>Dikarya</taxon>
        <taxon>Basidiomycota</taxon>
        <taxon>Agaricomycotina</taxon>
        <taxon>Agaricomycetes</taxon>
        <taxon>Gloeophyllales</taxon>
        <taxon>Gloeophyllaceae</taxon>
        <taxon>Heliocybe</taxon>
    </lineage>
</organism>
<keyword evidence="3" id="KW-1185">Reference proteome</keyword>
<accession>A0A5C3MQV4</accession>
<dbReference type="Proteomes" id="UP000305948">
    <property type="component" value="Unassembled WGS sequence"/>
</dbReference>
<feature type="region of interest" description="Disordered" evidence="1">
    <location>
        <begin position="83"/>
        <end position="111"/>
    </location>
</feature>
<reference evidence="2 3" key="1">
    <citation type="journal article" date="2019" name="Nat. Ecol. Evol.">
        <title>Megaphylogeny resolves global patterns of mushroom evolution.</title>
        <authorList>
            <person name="Varga T."/>
            <person name="Krizsan K."/>
            <person name="Foldi C."/>
            <person name="Dima B."/>
            <person name="Sanchez-Garcia M."/>
            <person name="Sanchez-Ramirez S."/>
            <person name="Szollosi G.J."/>
            <person name="Szarkandi J.G."/>
            <person name="Papp V."/>
            <person name="Albert L."/>
            <person name="Andreopoulos W."/>
            <person name="Angelini C."/>
            <person name="Antonin V."/>
            <person name="Barry K.W."/>
            <person name="Bougher N.L."/>
            <person name="Buchanan P."/>
            <person name="Buyck B."/>
            <person name="Bense V."/>
            <person name="Catcheside P."/>
            <person name="Chovatia M."/>
            <person name="Cooper J."/>
            <person name="Damon W."/>
            <person name="Desjardin D."/>
            <person name="Finy P."/>
            <person name="Geml J."/>
            <person name="Haridas S."/>
            <person name="Hughes K."/>
            <person name="Justo A."/>
            <person name="Karasinski D."/>
            <person name="Kautmanova I."/>
            <person name="Kiss B."/>
            <person name="Kocsube S."/>
            <person name="Kotiranta H."/>
            <person name="LaButti K.M."/>
            <person name="Lechner B.E."/>
            <person name="Liimatainen K."/>
            <person name="Lipzen A."/>
            <person name="Lukacs Z."/>
            <person name="Mihaltcheva S."/>
            <person name="Morgado L.N."/>
            <person name="Niskanen T."/>
            <person name="Noordeloos M.E."/>
            <person name="Ohm R.A."/>
            <person name="Ortiz-Santana B."/>
            <person name="Ovrebo C."/>
            <person name="Racz N."/>
            <person name="Riley R."/>
            <person name="Savchenko A."/>
            <person name="Shiryaev A."/>
            <person name="Soop K."/>
            <person name="Spirin V."/>
            <person name="Szebenyi C."/>
            <person name="Tomsovsky M."/>
            <person name="Tulloss R.E."/>
            <person name="Uehling J."/>
            <person name="Grigoriev I.V."/>
            <person name="Vagvolgyi C."/>
            <person name="Papp T."/>
            <person name="Martin F.M."/>
            <person name="Miettinen O."/>
            <person name="Hibbett D.S."/>
            <person name="Nagy L.G."/>
        </authorList>
    </citation>
    <scope>NUCLEOTIDE SEQUENCE [LARGE SCALE GENOMIC DNA]</scope>
    <source>
        <strain evidence="2 3">OMC1185</strain>
    </source>
</reference>
<evidence type="ECO:0000313" key="2">
    <source>
        <dbReference type="EMBL" id="TFK46746.1"/>
    </source>
</evidence>
<proteinExistence type="predicted"/>
<gene>
    <name evidence="2" type="ORF">OE88DRAFT_1666937</name>
</gene>
<dbReference type="EMBL" id="ML213527">
    <property type="protein sequence ID" value="TFK46746.1"/>
    <property type="molecule type" value="Genomic_DNA"/>
</dbReference>
<evidence type="ECO:0000256" key="1">
    <source>
        <dbReference type="SAM" id="MobiDB-lite"/>
    </source>
</evidence>
<sequence length="126" mass="13969">MLNDVFVLPLLLCNPPSINSSVHIKKCALYTPHTCLREYILKPETMPQRRQRLVLKRTGLPLPLVPQRPERLVLPGASCAAGERECDQSSPATRAPSPLRTPPPTARPTSRPIFTRICSITVTPLP</sequence>
<evidence type="ECO:0000313" key="3">
    <source>
        <dbReference type="Proteomes" id="UP000305948"/>
    </source>
</evidence>